<evidence type="ECO:0000313" key="2">
    <source>
        <dbReference type="EMBL" id="AMD89876.1"/>
    </source>
</evidence>
<dbReference type="Gene3D" id="1.10.260.40">
    <property type="entry name" value="lambda repressor-like DNA-binding domains"/>
    <property type="match status" value="1"/>
</dbReference>
<dbReference type="Proteomes" id="UP000069241">
    <property type="component" value="Chromosome"/>
</dbReference>
<dbReference type="InterPro" id="IPR010744">
    <property type="entry name" value="Phage_CI_N"/>
</dbReference>
<dbReference type="RefSeq" id="WP_062252188.1">
    <property type="nucleotide sequence ID" value="NZ_CP014229.1"/>
</dbReference>
<sequence>MIYAENPSPFIEQLKRIHQITGTHSQTGLAAYLSVRRSAVTNAKRTGMIPAEWLLTLLRVANVNPEWILSGAGPCRFRRQTEDVYEDGETAWERQKDYEALQRLSSRALADELVRRIAVAEAERFLSPSA</sequence>
<dbReference type="InterPro" id="IPR010982">
    <property type="entry name" value="Lambda_DNA-bd_dom_sf"/>
</dbReference>
<dbReference type="STRING" id="44742.AXF13_06970"/>
<dbReference type="GO" id="GO:0003677">
    <property type="term" value="F:DNA binding"/>
    <property type="evidence" value="ECO:0007669"/>
    <property type="project" value="UniProtKB-KW"/>
</dbReference>
<name>A0A0X8JJJ0_9BACT</name>
<keyword evidence="3" id="KW-1185">Reference proteome</keyword>
<dbReference type="KEGG" id="dfi:AXF13_06970"/>
<accession>A0A0X8JJJ0</accession>
<feature type="domain" description="Bacteriophage CI repressor N-terminal" evidence="1">
    <location>
        <begin position="14"/>
        <end position="74"/>
    </location>
</feature>
<evidence type="ECO:0000259" key="1">
    <source>
        <dbReference type="Pfam" id="PF07022"/>
    </source>
</evidence>
<dbReference type="GO" id="GO:0045892">
    <property type="term" value="P:negative regulation of DNA-templated transcription"/>
    <property type="evidence" value="ECO:0007669"/>
    <property type="project" value="InterPro"/>
</dbReference>
<dbReference type="AlphaFoldDB" id="A0A0X8JJJ0"/>
<dbReference type="Pfam" id="PF07022">
    <property type="entry name" value="Phage_CI_repr"/>
    <property type="match status" value="1"/>
</dbReference>
<organism evidence="2 3">
    <name type="scientific">Desulfovibrio fairfieldensis</name>
    <dbReference type="NCBI Taxonomy" id="44742"/>
    <lineage>
        <taxon>Bacteria</taxon>
        <taxon>Pseudomonadati</taxon>
        <taxon>Thermodesulfobacteriota</taxon>
        <taxon>Desulfovibrionia</taxon>
        <taxon>Desulfovibrionales</taxon>
        <taxon>Desulfovibrionaceae</taxon>
        <taxon>Desulfovibrio</taxon>
    </lineage>
</organism>
<proteinExistence type="predicted"/>
<keyword evidence="2" id="KW-0238">DNA-binding</keyword>
<dbReference type="EMBL" id="CP014229">
    <property type="protein sequence ID" value="AMD89876.1"/>
    <property type="molecule type" value="Genomic_DNA"/>
</dbReference>
<evidence type="ECO:0000313" key="3">
    <source>
        <dbReference type="Proteomes" id="UP000069241"/>
    </source>
</evidence>
<reference evidence="3" key="1">
    <citation type="submission" date="2016-02" db="EMBL/GenBank/DDBJ databases">
        <authorList>
            <person name="Holder M.E."/>
            <person name="Ajami N.J."/>
            <person name="Petrosino J.F."/>
        </authorList>
    </citation>
    <scope>NUCLEOTIDE SEQUENCE [LARGE SCALE GENOMIC DNA]</scope>
    <source>
        <strain evidence="3">CCUG 45958</strain>
    </source>
</reference>
<gene>
    <name evidence="2" type="ORF">AXF13_06970</name>
</gene>
<protein>
    <submittedName>
        <fullName evidence="2">DNA-binding protein</fullName>
    </submittedName>
</protein>